<dbReference type="Pfam" id="PF19295">
    <property type="entry name" value="SufBD_N"/>
    <property type="match status" value="1"/>
</dbReference>
<feature type="domain" description="SUF system FeS cluster assembly SufBD core" evidence="2">
    <location>
        <begin position="210"/>
        <end position="452"/>
    </location>
</feature>
<dbReference type="PANTHER" id="PTHR30508">
    <property type="entry name" value="FES CLUSTER ASSEMBLY PROTEIN SUF"/>
    <property type="match status" value="1"/>
</dbReference>
<dbReference type="NCBIfam" id="TIGR01980">
    <property type="entry name" value="sufB"/>
    <property type="match status" value="1"/>
</dbReference>
<accession>A0ABR6EVT4</accession>
<dbReference type="NCBIfam" id="NF008773">
    <property type="entry name" value="PRK11814.1"/>
    <property type="match status" value="1"/>
</dbReference>
<name>A0ABR6EVT4_9SPHI</name>
<sequence>MNEDLDMLEQSALNDYKYGFVTNIDTDTIPKGLNEGVIELISKKKNEPEWMLAWRLKAYAYWLKLVEPTWANIKHPPINYQDIIYYAAPKQKEQLNSLEEVDPELLRTFEKLGISLNEQKRLTGVAVDVVMDSVSIATSFKEQLSEIGVIFCSISEAIQKHPELVKKYLGSVVPMTDNYFAALNSAVFTDGSFCYIPKGVRCPMELSTYFRINAENSGQFERTLIIAEEESYVSYLEGCTAPMRDENQLHAAVVELVAMKKAEIKYSTVQNWYPGDKEGNGGIYNFVTKRGICLEDYAKISWTQVETGSAITWKYPSVILKGDHTIGEFYSVAFTNHHQQADTGTKMIHLGKNTRSRIVSKGISAGQSQNSYRGLVRAAKGAINARNYSQCDSLLLGDKCGAHTFPYIEVKNKTAIVEHEATTSKIGEDQLFYCRQRGIDAEAAVALIVNGFAKEVMNQLPMEFAIEAQKLLAISMEGSVG</sequence>
<proteinExistence type="inferred from homology"/>
<dbReference type="Pfam" id="PF01458">
    <property type="entry name" value="SUFBD_core"/>
    <property type="match status" value="1"/>
</dbReference>
<evidence type="ECO:0000259" key="3">
    <source>
        <dbReference type="Pfam" id="PF19295"/>
    </source>
</evidence>
<organism evidence="4 5">
    <name type="scientific">Pedobacter gandavensis</name>
    <dbReference type="NCBI Taxonomy" id="2679963"/>
    <lineage>
        <taxon>Bacteria</taxon>
        <taxon>Pseudomonadati</taxon>
        <taxon>Bacteroidota</taxon>
        <taxon>Sphingobacteriia</taxon>
        <taxon>Sphingobacteriales</taxon>
        <taxon>Sphingobacteriaceae</taxon>
        <taxon>Pedobacter</taxon>
    </lineage>
</organism>
<dbReference type="InterPro" id="IPR055346">
    <property type="entry name" value="Fe-S_cluster_assembly_SufBD"/>
</dbReference>
<dbReference type="InterPro" id="IPR000825">
    <property type="entry name" value="SUF_FeS_clus_asmbl_SufBD_core"/>
</dbReference>
<dbReference type="RefSeq" id="WP_182956194.1">
    <property type="nucleotide sequence ID" value="NZ_WNXC01000002.1"/>
</dbReference>
<dbReference type="InterPro" id="IPR010231">
    <property type="entry name" value="SUF_FeS_clus_asmbl_SufB"/>
</dbReference>
<protein>
    <submittedName>
        <fullName evidence="4">Fe-S cluster assembly protein SufB</fullName>
    </submittedName>
</protein>
<keyword evidence="5" id="KW-1185">Reference proteome</keyword>
<feature type="domain" description="SUF system FeS cluster assembly SufBD N-terminal" evidence="3">
    <location>
        <begin position="125"/>
        <end position="202"/>
    </location>
</feature>
<evidence type="ECO:0000259" key="2">
    <source>
        <dbReference type="Pfam" id="PF01458"/>
    </source>
</evidence>
<evidence type="ECO:0000313" key="5">
    <source>
        <dbReference type="Proteomes" id="UP000636110"/>
    </source>
</evidence>
<dbReference type="Proteomes" id="UP000636110">
    <property type="component" value="Unassembled WGS sequence"/>
</dbReference>
<dbReference type="InterPro" id="IPR045595">
    <property type="entry name" value="SufBD_N"/>
</dbReference>
<dbReference type="InterPro" id="IPR037284">
    <property type="entry name" value="SUF_FeS_clus_asmbl_SufBD_sf"/>
</dbReference>
<dbReference type="PANTHER" id="PTHR30508:SF1">
    <property type="entry name" value="UPF0051 PROTEIN ABCI8, CHLOROPLASTIC-RELATED"/>
    <property type="match status" value="1"/>
</dbReference>
<evidence type="ECO:0000313" key="4">
    <source>
        <dbReference type="EMBL" id="MBB2149127.1"/>
    </source>
</evidence>
<reference evidence="4 5" key="1">
    <citation type="submission" date="2019-11" db="EMBL/GenBank/DDBJ databases">
        <title>Description of Pedobacter sp. LMG 31462T.</title>
        <authorList>
            <person name="Carlier A."/>
            <person name="Qi S."/>
            <person name="Vandamme P."/>
        </authorList>
    </citation>
    <scope>NUCLEOTIDE SEQUENCE [LARGE SCALE GENOMIC DNA]</scope>
    <source>
        <strain evidence="4 5">LMG 31462</strain>
    </source>
</reference>
<comment type="similarity">
    <text evidence="1">Belongs to the iron-sulfur cluster assembly SufBD family.</text>
</comment>
<gene>
    <name evidence="4" type="primary">sufB</name>
    <name evidence="4" type="ORF">GM920_09425</name>
</gene>
<dbReference type="EMBL" id="WNXC01000002">
    <property type="protein sequence ID" value="MBB2149127.1"/>
    <property type="molecule type" value="Genomic_DNA"/>
</dbReference>
<comment type="caution">
    <text evidence="4">The sequence shown here is derived from an EMBL/GenBank/DDBJ whole genome shotgun (WGS) entry which is preliminary data.</text>
</comment>
<evidence type="ECO:0000256" key="1">
    <source>
        <dbReference type="ARBA" id="ARBA00043967"/>
    </source>
</evidence>
<dbReference type="SUPFAM" id="SSF101960">
    <property type="entry name" value="Stabilizer of iron transporter SufD"/>
    <property type="match status" value="1"/>
</dbReference>